<dbReference type="GeneID" id="110975635"/>
<dbReference type="InterPro" id="IPR050135">
    <property type="entry name" value="dGTPase-like"/>
</dbReference>
<dbReference type="Pfam" id="PF01966">
    <property type="entry name" value="HD"/>
    <property type="match status" value="1"/>
</dbReference>
<dbReference type="PANTHER" id="PTHR11373:SF4">
    <property type="entry name" value="DEOXYNUCLEOSIDE TRIPHOSPHATE TRIPHOSPHOHYDROLASE SAMHD1"/>
    <property type="match status" value="1"/>
</dbReference>
<evidence type="ECO:0000313" key="5">
    <source>
        <dbReference type="RefSeq" id="XP_022083955.1"/>
    </source>
</evidence>
<feature type="region of interest" description="Disordered" evidence="2">
    <location>
        <begin position="1"/>
        <end position="35"/>
    </location>
</feature>
<dbReference type="AlphaFoldDB" id="A0A8B7XVB3"/>
<dbReference type="Proteomes" id="UP000694845">
    <property type="component" value="Unplaced"/>
</dbReference>
<dbReference type="CDD" id="cd00077">
    <property type="entry name" value="HDc"/>
    <property type="match status" value="1"/>
</dbReference>
<accession>A0A8B7XVB3</accession>
<dbReference type="SUPFAM" id="SSF109604">
    <property type="entry name" value="HD-domain/PDEase-like"/>
    <property type="match status" value="1"/>
</dbReference>
<reference evidence="5" key="1">
    <citation type="submission" date="2025-08" db="UniProtKB">
        <authorList>
            <consortium name="RefSeq"/>
        </authorList>
    </citation>
    <scope>IDENTIFICATION</scope>
</reference>
<proteinExistence type="inferred from homology"/>
<sequence>MSSRGTKRKRNSSSKGLDRNKPPTKKRQENVQGSSNSKNFKVENFKIFNDPVHGQIKVHPLCVKIIDTPQFQRLRYIKQLGLCYLVFPGAAHNRFEHSIGVYHLAGKYCRTLQTQKPKLGIYEKDVLCVQIAGLCHDLGHGPFSHVFDNMLIPKLPSNSESKWTHEKASLEMFDHLIDSNDLKGDFKKYRLTDRDITFIKELIDPPKEKNGKRTLDGRTKEKHFLYDIVANKSNGIDVDKWDYFLRDCHNLGISSSFDCHRFMECSRVIEVDHKKQICFRDKEVENLYDMFYTRMSLHRRAYQHKTTKIIEEMLVEALIKANKYLTFKGRDDKDKRMSDAIHDMVAYTKMTDDIIQQIMRSNNKNLKPSQDILKRIERRQLYKYIGKMDPKEKIVKTIEEEVRDGKNKIAKKEGSALKKDDIIDVSVVFVNELDKYRVPKYDVNLKEEV</sequence>
<dbReference type="GO" id="GO:0005634">
    <property type="term" value="C:nucleus"/>
    <property type="evidence" value="ECO:0007669"/>
    <property type="project" value="TreeGrafter"/>
</dbReference>
<dbReference type="PANTHER" id="PTHR11373">
    <property type="entry name" value="DEOXYNUCLEOSIDE TRIPHOSPHATE TRIPHOSPHOHYDROLASE"/>
    <property type="match status" value="1"/>
</dbReference>
<protein>
    <submittedName>
        <fullName evidence="5">Deoxynucleoside triphosphate triphosphohydrolase SAMHD1-like isoform X2</fullName>
    </submittedName>
</protein>
<dbReference type="GO" id="GO:0008832">
    <property type="term" value="F:dGTPase activity"/>
    <property type="evidence" value="ECO:0007669"/>
    <property type="project" value="TreeGrafter"/>
</dbReference>
<dbReference type="SMART" id="SM00471">
    <property type="entry name" value="HDc"/>
    <property type="match status" value="1"/>
</dbReference>
<gene>
    <name evidence="5" type="primary">LOC110975635</name>
</gene>
<dbReference type="FunFam" id="1.10.3210.10:FF:000017">
    <property type="entry name" value="Deoxynucleoside triphosphate triphosphohydrolase SAMHD1"/>
    <property type="match status" value="1"/>
</dbReference>
<feature type="compositionally biased region" description="Basic residues" evidence="2">
    <location>
        <begin position="1"/>
        <end position="12"/>
    </location>
</feature>
<dbReference type="Gene3D" id="1.10.3210.10">
    <property type="entry name" value="Hypothetical protein af1432"/>
    <property type="match status" value="1"/>
</dbReference>
<evidence type="ECO:0000313" key="4">
    <source>
        <dbReference type="Proteomes" id="UP000694845"/>
    </source>
</evidence>
<dbReference type="InterPro" id="IPR003607">
    <property type="entry name" value="HD/PDEase_dom"/>
</dbReference>
<feature type="compositionally biased region" description="Basic and acidic residues" evidence="2">
    <location>
        <begin position="16"/>
        <end position="29"/>
    </location>
</feature>
<organism evidence="4 5">
    <name type="scientific">Acanthaster planci</name>
    <name type="common">Crown-of-thorns starfish</name>
    <dbReference type="NCBI Taxonomy" id="133434"/>
    <lineage>
        <taxon>Eukaryota</taxon>
        <taxon>Metazoa</taxon>
        <taxon>Echinodermata</taxon>
        <taxon>Eleutherozoa</taxon>
        <taxon>Asterozoa</taxon>
        <taxon>Asteroidea</taxon>
        <taxon>Valvatacea</taxon>
        <taxon>Valvatida</taxon>
        <taxon>Acanthasteridae</taxon>
        <taxon>Acanthaster</taxon>
    </lineage>
</organism>
<comment type="similarity">
    <text evidence="1">Belongs to the SAMHD1 family.</text>
</comment>
<name>A0A8B7XVB3_ACAPL</name>
<evidence type="ECO:0000256" key="2">
    <source>
        <dbReference type="SAM" id="MobiDB-lite"/>
    </source>
</evidence>
<evidence type="ECO:0000256" key="1">
    <source>
        <dbReference type="ARBA" id="ARBA00005776"/>
    </source>
</evidence>
<dbReference type="OrthoDB" id="9991235at2759"/>
<dbReference type="GO" id="GO:0006203">
    <property type="term" value="P:dGTP catabolic process"/>
    <property type="evidence" value="ECO:0007669"/>
    <property type="project" value="TreeGrafter"/>
</dbReference>
<dbReference type="RefSeq" id="XP_022083955.1">
    <property type="nucleotide sequence ID" value="XM_022228263.1"/>
</dbReference>
<keyword evidence="4" id="KW-1185">Reference proteome</keyword>
<evidence type="ECO:0000259" key="3">
    <source>
        <dbReference type="SMART" id="SM00471"/>
    </source>
</evidence>
<dbReference type="InterPro" id="IPR006674">
    <property type="entry name" value="HD_domain"/>
</dbReference>
<feature type="domain" description="HD/PDEase" evidence="3">
    <location>
        <begin position="90"/>
        <end position="253"/>
    </location>
</feature>